<evidence type="ECO:0000313" key="1">
    <source>
        <dbReference type="Proteomes" id="UP000492821"/>
    </source>
</evidence>
<accession>A0A7E4ULU3</accession>
<dbReference type="GO" id="GO:0045271">
    <property type="term" value="C:respiratory chain complex I"/>
    <property type="evidence" value="ECO:0007669"/>
    <property type="project" value="InterPro"/>
</dbReference>
<protein>
    <submittedName>
        <fullName evidence="2">NADH dehydrogenase [ubiquinone] flavoprotein 3, mitochondrial</fullName>
    </submittedName>
</protein>
<reference evidence="1" key="1">
    <citation type="journal article" date="2013" name="Genetics">
        <title>The draft genome and transcriptome of Panagrellus redivivus are shaped by the harsh demands of a free-living lifestyle.</title>
        <authorList>
            <person name="Srinivasan J."/>
            <person name="Dillman A.R."/>
            <person name="Macchietto M.G."/>
            <person name="Heikkinen L."/>
            <person name="Lakso M."/>
            <person name="Fracchia K.M."/>
            <person name="Antoshechkin I."/>
            <person name="Mortazavi A."/>
            <person name="Wong G."/>
            <person name="Sternberg P.W."/>
        </authorList>
    </citation>
    <scope>NUCLEOTIDE SEQUENCE [LARGE SCALE GENOMIC DNA]</scope>
    <source>
        <strain evidence="1">MT8872</strain>
    </source>
</reference>
<dbReference type="AlphaFoldDB" id="A0A7E4ULU3"/>
<sequence>MLAARTSASIVAKRFVSAAPKASTGIEHAEKFKQIGKSHKQDFKDYKCSEYLHYNTYSYYNPENEMKAFRVPQPTNKKPDVQPSVKQ</sequence>
<dbReference type="InterPro" id="IPR026193">
    <property type="entry name" value="NDUFV3"/>
</dbReference>
<proteinExistence type="predicted"/>
<dbReference type="Pfam" id="PF15880">
    <property type="entry name" value="NDUFV3"/>
    <property type="match status" value="1"/>
</dbReference>
<reference evidence="2" key="2">
    <citation type="submission" date="2020-10" db="UniProtKB">
        <authorList>
            <consortium name="WormBaseParasite"/>
        </authorList>
    </citation>
    <scope>IDENTIFICATION</scope>
</reference>
<dbReference type="WBParaSite" id="Pan_g10317.t1">
    <property type="protein sequence ID" value="Pan_g10317.t1"/>
    <property type="gene ID" value="Pan_g10317"/>
</dbReference>
<dbReference type="GO" id="GO:0005739">
    <property type="term" value="C:mitochondrion"/>
    <property type="evidence" value="ECO:0007669"/>
    <property type="project" value="InterPro"/>
</dbReference>
<keyword evidence="1" id="KW-1185">Reference proteome</keyword>
<name>A0A7E4ULU3_PANRE</name>
<dbReference type="Proteomes" id="UP000492821">
    <property type="component" value="Unassembled WGS sequence"/>
</dbReference>
<evidence type="ECO:0000313" key="2">
    <source>
        <dbReference type="WBParaSite" id="Pan_g10317.t1"/>
    </source>
</evidence>
<organism evidence="1 2">
    <name type="scientific">Panagrellus redivivus</name>
    <name type="common">Microworm</name>
    <dbReference type="NCBI Taxonomy" id="6233"/>
    <lineage>
        <taxon>Eukaryota</taxon>
        <taxon>Metazoa</taxon>
        <taxon>Ecdysozoa</taxon>
        <taxon>Nematoda</taxon>
        <taxon>Chromadorea</taxon>
        <taxon>Rhabditida</taxon>
        <taxon>Tylenchina</taxon>
        <taxon>Panagrolaimomorpha</taxon>
        <taxon>Panagrolaimoidea</taxon>
        <taxon>Panagrolaimidae</taxon>
        <taxon>Panagrellus</taxon>
    </lineage>
</organism>